<feature type="compositionally biased region" description="Polar residues" evidence="1">
    <location>
        <begin position="715"/>
        <end position="732"/>
    </location>
</feature>
<organism evidence="3 4">
    <name type="scientific">Sparassis crispa</name>
    <dbReference type="NCBI Taxonomy" id="139825"/>
    <lineage>
        <taxon>Eukaryota</taxon>
        <taxon>Fungi</taxon>
        <taxon>Dikarya</taxon>
        <taxon>Basidiomycota</taxon>
        <taxon>Agaricomycotina</taxon>
        <taxon>Agaricomycetes</taxon>
        <taxon>Polyporales</taxon>
        <taxon>Sparassidaceae</taxon>
        <taxon>Sparassis</taxon>
    </lineage>
</organism>
<feature type="compositionally biased region" description="Basic and acidic residues" evidence="1">
    <location>
        <begin position="734"/>
        <end position="745"/>
    </location>
</feature>
<dbReference type="InParanoid" id="A0A401GF59"/>
<evidence type="ECO:0000313" key="4">
    <source>
        <dbReference type="Proteomes" id="UP000287166"/>
    </source>
</evidence>
<dbReference type="PROSITE" id="PS50010">
    <property type="entry name" value="DH_2"/>
    <property type="match status" value="1"/>
</dbReference>
<dbReference type="RefSeq" id="XP_027611723.1">
    <property type="nucleotide sequence ID" value="XM_027755922.1"/>
</dbReference>
<feature type="compositionally biased region" description="Polar residues" evidence="1">
    <location>
        <begin position="65"/>
        <end position="77"/>
    </location>
</feature>
<dbReference type="SUPFAM" id="SSF48065">
    <property type="entry name" value="DBL homology domain (DH-domain)"/>
    <property type="match status" value="1"/>
</dbReference>
<dbReference type="PROSITE" id="PS00290">
    <property type="entry name" value="IG_MHC"/>
    <property type="match status" value="1"/>
</dbReference>
<gene>
    <name evidence="3" type="ORF">SCP_0305300</name>
</gene>
<dbReference type="GO" id="GO:0031991">
    <property type="term" value="P:regulation of actomyosin contractile ring contraction"/>
    <property type="evidence" value="ECO:0007669"/>
    <property type="project" value="TreeGrafter"/>
</dbReference>
<protein>
    <recommendedName>
        <fullName evidence="2">DH domain-containing protein</fullName>
    </recommendedName>
</protein>
<dbReference type="GeneID" id="38777727"/>
<feature type="region of interest" description="Disordered" evidence="1">
    <location>
        <begin position="390"/>
        <end position="410"/>
    </location>
</feature>
<dbReference type="InterPro" id="IPR035899">
    <property type="entry name" value="DBL_dom_sf"/>
</dbReference>
<sequence>MTVSEPRSRRVGIMDPPSTFHRGTTRSTDALSSPSAPPAPPAVPDTAPSLPPLPPRSPLRPPANSAGSTHSSSQPDSLSMPLLHSRSFASFTGLSETTRVRSKTPDKPLPITPDPSTSSCLSPIEDDDREADAESTASSLLHAPVTVTKRTHALLELLSSERAYASDLALIRDIHIPLALGQPAPFQASSVSPPTSSSSSSRTLSTASDSSSGSSNAVPPVPPMTREDSRIIFTNVSEIAVFADTFSEQLEEALGAALDGGTGEDHVGALFLETIPTLEPLYKAYITKHPSALEHLNNLPQTRALIAYLAHTRTLASSLTHAWDLPSLLIKPVQRLLKYSLLLGAIIDETPDSHGDKTNLKLAREKMEEVARDVNEGQRRREVVKEVLTGVASGSPTKKGSEPKPKKKGLNLGVATSVSLGRMKSLRSSSQKTKEGAEANQEAEQVVQMGEELKRYEVFIQKLAKETVDWTASVRGVMQHLFEWAECFGRIIWMSRDIKSEAFDAFITVISSQLLPTCNDLAGVIKNKLLRQLSALMDTTLAPFRLLEAMHTLEPLHYGLLNLNVSKSRPPPQLLEASQSYVALRAQLFAELPQYIALLNKGMTHCILQLANWQAMFWRDVRDRWAELWDALKAEGEMNAGAAETVSVWWNRFAQVEGAVGGLNIVRPPRRQATPEKRKDRPRSLEMWSESGSTVVVSSVLSALEPIHIPHSPSHNSFAASPASMKSRSTHSIDLGRRQLERRPSNESLRSKKSGKSTRSLKLTPEIAPDEANYVYGASTVSLHKPAYSRTRSMPISSPTALKKSTSHGRIIDTLESTSVSASSSLHNVTSTIYSVTETLLDDDRGRPSRKPSFRRRLTDTLRPSPASSINSRHRRSPSLPVISVTNISPSPSPKAATFTNGSKAPAMYSCRVVHPCLPPPGISYKGLPFFTLREDDEFEVLREAGHPSTHPELPLYVDDGEDCLLLVRLRTGDIGWALASFLVPVD</sequence>
<dbReference type="SMART" id="SM00325">
    <property type="entry name" value="RhoGEF"/>
    <property type="match status" value="1"/>
</dbReference>
<feature type="compositionally biased region" description="Basic and acidic residues" evidence="1">
    <location>
        <begin position="673"/>
        <end position="684"/>
    </location>
</feature>
<dbReference type="Proteomes" id="UP000287166">
    <property type="component" value="Unassembled WGS sequence"/>
</dbReference>
<dbReference type="EMBL" id="BFAD01000003">
    <property type="protein sequence ID" value="GBE80810.1"/>
    <property type="molecule type" value="Genomic_DNA"/>
</dbReference>
<feature type="region of interest" description="Disordered" evidence="1">
    <location>
        <begin position="1"/>
        <end position="137"/>
    </location>
</feature>
<dbReference type="Gene3D" id="1.20.1270.60">
    <property type="entry name" value="Arfaptin homology (AH) domain/BAR domain"/>
    <property type="match status" value="1"/>
</dbReference>
<dbReference type="InterPro" id="IPR003006">
    <property type="entry name" value="Ig/MHC_CS"/>
</dbReference>
<reference evidence="3 4" key="1">
    <citation type="journal article" date="2018" name="Sci. Rep.">
        <title>Genome sequence of the cauliflower mushroom Sparassis crispa (Hanabiratake) and its association with beneficial usage.</title>
        <authorList>
            <person name="Kiyama R."/>
            <person name="Furutani Y."/>
            <person name="Kawaguchi K."/>
            <person name="Nakanishi T."/>
        </authorList>
    </citation>
    <scope>NUCLEOTIDE SEQUENCE [LARGE SCALE GENOMIC DNA]</scope>
</reference>
<proteinExistence type="predicted"/>
<feature type="compositionally biased region" description="Low complexity" evidence="1">
    <location>
        <begin position="188"/>
        <end position="218"/>
    </location>
</feature>
<accession>A0A401GF59</accession>
<feature type="region of interest" description="Disordered" evidence="1">
    <location>
        <begin position="715"/>
        <end position="765"/>
    </location>
</feature>
<feature type="region of interest" description="Disordered" evidence="1">
    <location>
        <begin position="186"/>
        <end position="225"/>
    </location>
</feature>
<feature type="compositionally biased region" description="Pro residues" evidence="1">
    <location>
        <begin position="35"/>
        <end position="61"/>
    </location>
</feature>
<dbReference type="PANTHER" id="PTHR22834:SF20">
    <property type="entry name" value="SH3 DOMAIN-CONTAINING PROTEIN"/>
    <property type="match status" value="1"/>
</dbReference>
<dbReference type="InterPro" id="IPR000219">
    <property type="entry name" value="DH_dom"/>
</dbReference>
<dbReference type="Pfam" id="PF00621">
    <property type="entry name" value="RhoGEF"/>
    <property type="match status" value="1"/>
</dbReference>
<dbReference type="GO" id="GO:0005737">
    <property type="term" value="C:cytoplasm"/>
    <property type="evidence" value="ECO:0007669"/>
    <property type="project" value="TreeGrafter"/>
</dbReference>
<comment type="caution">
    <text evidence="3">The sequence shown here is derived from an EMBL/GenBank/DDBJ whole genome shotgun (WGS) entry which is preliminary data.</text>
</comment>
<feature type="domain" description="DH" evidence="2">
    <location>
        <begin position="149"/>
        <end position="377"/>
    </location>
</feature>
<keyword evidence="4" id="KW-1185">Reference proteome</keyword>
<dbReference type="InterPro" id="IPR027267">
    <property type="entry name" value="AH/BAR_dom_sf"/>
</dbReference>
<name>A0A401GF59_9APHY</name>
<dbReference type="CDD" id="cd00160">
    <property type="entry name" value="RhoGEF"/>
    <property type="match status" value="1"/>
</dbReference>
<feature type="region of interest" description="Disordered" evidence="1">
    <location>
        <begin position="667"/>
        <end position="686"/>
    </location>
</feature>
<feature type="region of interest" description="Disordered" evidence="1">
    <location>
        <begin position="842"/>
        <end position="887"/>
    </location>
</feature>
<dbReference type="OrthoDB" id="10256089at2759"/>
<dbReference type="PANTHER" id="PTHR22834">
    <property type="entry name" value="NUCLEAR FUSION PROTEIN FUS2"/>
    <property type="match status" value="1"/>
</dbReference>
<dbReference type="InterPro" id="IPR051492">
    <property type="entry name" value="Dynamin-Rho_GEF"/>
</dbReference>
<dbReference type="GO" id="GO:0005085">
    <property type="term" value="F:guanyl-nucleotide exchange factor activity"/>
    <property type="evidence" value="ECO:0007669"/>
    <property type="project" value="InterPro"/>
</dbReference>
<evidence type="ECO:0000256" key="1">
    <source>
        <dbReference type="SAM" id="MobiDB-lite"/>
    </source>
</evidence>
<evidence type="ECO:0000259" key="2">
    <source>
        <dbReference type="PROSITE" id="PS50010"/>
    </source>
</evidence>
<dbReference type="SUPFAM" id="SSF103657">
    <property type="entry name" value="BAR/IMD domain-like"/>
    <property type="match status" value="1"/>
</dbReference>
<dbReference type="Gene3D" id="1.20.900.10">
    <property type="entry name" value="Dbl homology (DH) domain"/>
    <property type="match status" value="1"/>
</dbReference>
<dbReference type="GO" id="GO:0032955">
    <property type="term" value="P:regulation of division septum assembly"/>
    <property type="evidence" value="ECO:0007669"/>
    <property type="project" value="TreeGrafter"/>
</dbReference>
<feature type="compositionally biased region" description="Acidic residues" evidence="1">
    <location>
        <begin position="124"/>
        <end position="133"/>
    </location>
</feature>
<dbReference type="STRING" id="139825.A0A401GF59"/>
<dbReference type="AlphaFoldDB" id="A0A401GF59"/>
<evidence type="ECO:0000313" key="3">
    <source>
        <dbReference type="EMBL" id="GBE80810.1"/>
    </source>
</evidence>
<feature type="compositionally biased region" description="Polar residues" evidence="1">
    <location>
        <begin position="87"/>
        <end position="97"/>
    </location>
</feature>